<name>A0AA88HU25_ARTSF</name>
<evidence type="ECO:0000313" key="5">
    <source>
        <dbReference type="EMBL" id="KAK2712051.1"/>
    </source>
</evidence>
<dbReference type="EMBL" id="JAVRJZ010000015">
    <property type="protein sequence ID" value="KAK2712049.1"/>
    <property type="molecule type" value="Genomic_DNA"/>
</dbReference>
<dbReference type="GO" id="GO:0008757">
    <property type="term" value="F:S-adenosylmethionine-dependent methyltransferase activity"/>
    <property type="evidence" value="ECO:0007669"/>
    <property type="project" value="InterPro"/>
</dbReference>
<keyword evidence="3" id="KW-0808">Transferase</keyword>
<evidence type="ECO:0000256" key="2">
    <source>
        <dbReference type="ARBA" id="ARBA00022603"/>
    </source>
</evidence>
<reference evidence="5" key="1">
    <citation type="submission" date="2023-07" db="EMBL/GenBank/DDBJ databases">
        <title>Chromosome-level genome assembly of Artemia franciscana.</title>
        <authorList>
            <person name="Jo E."/>
        </authorList>
    </citation>
    <scope>NUCLEOTIDE SEQUENCE</scope>
    <source>
        <tissue evidence="5">Whole body</tissue>
    </source>
</reference>
<keyword evidence="6" id="KW-1185">Reference proteome</keyword>
<evidence type="ECO:0000259" key="4">
    <source>
        <dbReference type="Pfam" id="PF08241"/>
    </source>
</evidence>
<dbReference type="EMBL" id="JAVRJZ010000015">
    <property type="protein sequence ID" value="KAK2712052.1"/>
    <property type="molecule type" value="Genomic_DNA"/>
</dbReference>
<dbReference type="PANTHER" id="PTHR44942:SF4">
    <property type="entry name" value="METHYLTRANSFERASE TYPE 11 DOMAIN-CONTAINING PROTEIN"/>
    <property type="match status" value="1"/>
</dbReference>
<keyword evidence="2" id="KW-0489">Methyltransferase</keyword>
<proteinExistence type="inferred from homology"/>
<gene>
    <name evidence="5" type="ORF">QYM36_010922</name>
</gene>
<protein>
    <recommendedName>
        <fullName evidence="4">Methyltransferase type 11 domain-containing protein</fullName>
    </recommendedName>
</protein>
<dbReference type="EMBL" id="JAVRJZ010000015">
    <property type="protein sequence ID" value="KAK2712053.1"/>
    <property type="molecule type" value="Genomic_DNA"/>
</dbReference>
<dbReference type="InterPro" id="IPR051052">
    <property type="entry name" value="Diverse_substrate_MTase"/>
</dbReference>
<dbReference type="InterPro" id="IPR013216">
    <property type="entry name" value="Methyltransf_11"/>
</dbReference>
<comment type="similarity">
    <text evidence="1">Belongs to the methyltransferase superfamily.</text>
</comment>
<dbReference type="EMBL" id="JAVRJZ010000015">
    <property type="protein sequence ID" value="KAK2712048.1"/>
    <property type="molecule type" value="Genomic_DNA"/>
</dbReference>
<dbReference type="CDD" id="cd02440">
    <property type="entry name" value="AdoMet_MTases"/>
    <property type="match status" value="1"/>
</dbReference>
<feature type="domain" description="Methyltransferase type 11" evidence="4">
    <location>
        <begin position="47"/>
        <end position="137"/>
    </location>
</feature>
<organism evidence="5 6">
    <name type="scientific">Artemia franciscana</name>
    <name type="common">Brine shrimp</name>
    <name type="synonym">Artemia sanfranciscana</name>
    <dbReference type="NCBI Taxonomy" id="6661"/>
    <lineage>
        <taxon>Eukaryota</taxon>
        <taxon>Metazoa</taxon>
        <taxon>Ecdysozoa</taxon>
        <taxon>Arthropoda</taxon>
        <taxon>Crustacea</taxon>
        <taxon>Branchiopoda</taxon>
        <taxon>Anostraca</taxon>
        <taxon>Artemiidae</taxon>
        <taxon>Artemia</taxon>
    </lineage>
</organism>
<dbReference type="Pfam" id="PF08241">
    <property type="entry name" value="Methyltransf_11"/>
    <property type="match status" value="1"/>
</dbReference>
<dbReference type="SUPFAM" id="SSF53335">
    <property type="entry name" value="S-adenosyl-L-methionine-dependent methyltransferases"/>
    <property type="match status" value="1"/>
</dbReference>
<evidence type="ECO:0000256" key="1">
    <source>
        <dbReference type="ARBA" id="ARBA00008361"/>
    </source>
</evidence>
<evidence type="ECO:0000313" key="6">
    <source>
        <dbReference type="Proteomes" id="UP001187531"/>
    </source>
</evidence>
<accession>A0AA88HU25</accession>
<dbReference type="Proteomes" id="UP001187531">
    <property type="component" value="Unassembled WGS sequence"/>
</dbReference>
<dbReference type="EMBL" id="JAVRJZ010000015">
    <property type="protein sequence ID" value="KAK2712051.1"/>
    <property type="molecule type" value="Genomic_DNA"/>
</dbReference>
<comment type="caution">
    <text evidence="5">The sequence shown here is derived from an EMBL/GenBank/DDBJ whole genome shotgun (WGS) entry which is preliminary data.</text>
</comment>
<evidence type="ECO:0000256" key="3">
    <source>
        <dbReference type="ARBA" id="ARBA00022679"/>
    </source>
</evidence>
<dbReference type="GO" id="GO:0032259">
    <property type="term" value="P:methylation"/>
    <property type="evidence" value="ECO:0007669"/>
    <property type="project" value="UniProtKB-KW"/>
</dbReference>
<dbReference type="PANTHER" id="PTHR44942">
    <property type="entry name" value="METHYLTRANSF_11 DOMAIN-CONTAINING PROTEIN"/>
    <property type="match status" value="1"/>
</dbReference>
<dbReference type="InterPro" id="IPR029063">
    <property type="entry name" value="SAM-dependent_MTases_sf"/>
</dbReference>
<dbReference type="Gene3D" id="3.40.50.150">
    <property type="entry name" value="Vaccinia Virus protein VP39"/>
    <property type="match status" value="1"/>
</dbReference>
<dbReference type="EMBL" id="JAVRJZ010000015">
    <property type="protein sequence ID" value="KAK2712050.1"/>
    <property type="molecule type" value="Genomic_DNA"/>
</dbReference>
<sequence length="272" mass="31122">MSQQYFRDSLHALCYAQFRPKPPKALIQRIISYIKEKYDGPLLTAYDVGCGSGQSTELLSTYFTKVHGTDVSRAQIAEATKRVKAQNVVFSVALAENIPEPANSVQLISASQAVHWFDLPKFFKEADRTLVENGAIALYGYSFPEINIPEFKKELKDAVDHVYSVETKGYWGPGRYSVDAEYKDIIIPYKECIRENYYVELNHSLEYFSNYITTWSGFQQMKKDKGNEKATDVITNFQTRVMDVLGKECEPSTIDLPVRIKFFLLMARKQAK</sequence>
<dbReference type="AlphaFoldDB" id="A0AA88HU25"/>